<reference evidence="2 3" key="1">
    <citation type="submission" date="2018-06" db="EMBL/GenBank/DDBJ databases">
        <authorList>
            <consortium name="Pathogen Informatics"/>
            <person name="Doyle S."/>
        </authorList>
    </citation>
    <scope>NUCLEOTIDE SEQUENCE [LARGE SCALE GENOMIC DNA]</scope>
    <source>
        <strain evidence="2 3">NCTC11645</strain>
    </source>
</reference>
<feature type="compositionally biased region" description="Basic and acidic residues" evidence="1">
    <location>
        <begin position="12"/>
        <end position="38"/>
    </location>
</feature>
<keyword evidence="2" id="KW-0966">Cell projection</keyword>
<keyword evidence="2" id="KW-0282">Flagellum</keyword>
<dbReference type="Proteomes" id="UP000254512">
    <property type="component" value="Unassembled WGS sequence"/>
</dbReference>
<sequence length="89" mass="9788">MRRNSARTAGADTDRSDHATNYRYDQRTLDFQEGESDRAGGAQRDSAELEGGSAASEASMQEMEQDTEQMSSVAQMVVQALEREVEEGP</sequence>
<feature type="compositionally biased region" description="Low complexity" evidence="1">
    <location>
        <begin position="49"/>
        <end position="62"/>
    </location>
</feature>
<protein>
    <submittedName>
        <fullName evidence="2">Flagellar motor protein MotB</fullName>
    </submittedName>
</protein>
<evidence type="ECO:0000313" key="3">
    <source>
        <dbReference type="Proteomes" id="UP000254512"/>
    </source>
</evidence>
<gene>
    <name evidence="2" type="ORF">NCTC11645_03801</name>
</gene>
<evidence type="ECO:0000256" key="1">
    <source>
        <dbReference type="SAM" id="MobiDB-lite"/>
    </source>
</evidence>
<name>A0A377JAM1_GRIHO</name>
<dbReference type="AlphaFoldDB" id="A0A377JAM1"/>
<dbReference type="EMBL" id="UGHD01000006">
    <property type="protein sequence ID" value="STO99004.1"/>
    <property type="molecule type" value="Genomic_DNA"/>
</dbReference>
<proteinExistence type="predicted"/>
<organism evidence="2 3">
    <name type="scientific">Grimontia hollisae</name>
    <name type="common">Vibrio hollisae</name>
    <dbReference type="NCBI Taxonomy" id="673"/>
    <lineage>
        <taxon>Bacteria</taxon>
        <taxon>Pseudomonadati</taxon>
        <taxon>Pseudomonadota</taxon>
        <taxon>Gammaproteobacteria</taxon>
        <taxon>Vibrionales</taxon>
        <taxon>Vibrionaceae</taxon>
        <taxon>Grimontia</taxon>
    </lineage>
</organism>
<feature type="region of interest" description="Disordered" evidence="1">
    <location>
        <begin position="1"/>
        <end position="89"/>
    </location>
</feature>
<keyword evidence="2" id="KW-0969">Cilium</keyword>
<accession>A0A377JAM1</accession>
<evidence type="ECO:0000313" key="2">
    <source>
        <dbReference type="EMBL" id="STO99004.1"/>
    </source>
</evidence>